<proteinExistence type="predicted"/>
<sequence>MITPRVHGRSQPPRAQPDRAEGRRQPGAEDPRAWAPPPCLGVAAVRREPNAAGLGRIWRPSRASRGGGSRGGGAWPRQPTAAPRRRASHAGALQLGREEGREAPWRDGEGGGGQEGRDAARQGPAPPPAGFARGPPSRLPSRACRPCLGRRLPGPLAAPRPPWRHGRGMEKEGGRAMASATSALLQGPLPPDAARRGGPARPAAPPACSPGEGRPAARAPAGGGGAGPLLRREVAGGAEVQMRGEREWEEEREWKR</sequence>
<feature type="compositionally biased region" description="Gly residues" evidence="1">
    <location>
        <begin position="65"/>
        <end position="74"/>
    </location>
</feature>
<feature type="region of interest" description="Disordered" evidence="1">
    <location>
        <begin position="1"/>
        <end position="256"/>
    </location>
</feature>
<dbReference type="AlphaFoldDB" id="A0A8T0N5R7"/>
<keyword evidence="3" id="KW-1185">Reference proteome</keyword>
<evidence type="ECO:0000256" key="1">
    <source>
        <dbReference type="SAM" id="MobiDB-lite"/>
    </source>
</evidence>
<evidence type="ECO:0000313" key="3">
    <source>
        <dbReference type="Proteomes" id="UP000823388"/>
    </source>
</evidence>
<feature type="compositionally biased region" description="Basic and acidic residues" evidence="1">
    <location>
        <begin position="96"/>
        <end position="120"/>
    </location>
</feature>
<feature type="compositionally biased region" description="Basic and acidic residues" evidence="1">
    <location>
        <begin position="16"/>
        <end position="32"/>
    </location>
</feature>
<organism evidence="2 3">
    <name type="scientific">Panicum virgatum</name>
    <name type="common">Blackwell switchgrass</name>
    <dbReference type="NCBI Taxonomy" id="38727"/>
    <lineage>
        <taxon>Eukaryota</taxon>
        <taxon>Viridiplantae</taxon>
        <taxon>Streptophyta</taxon>
        <taxon>Embryophyta</taxon>
        <taxon>Tracheophyta</taxon>
        <taxon>Spermatophyta</taxon>
        <taxon>Magnoliopsida</taxon>
        <taxon>Liliopsida</taxon>
        <taxon>Poales</taxon>
        <taxon>Poaceae</taxon>
        <taxon>PACMAD clade</taxon>
        <taxon>Panicoideae</taxon>
        <taxon>Panicodae</taxon>
        <taxon>Paniceae</taxon>
        <taxon>Panicinae</taxon>
        <taxon>Panicum</taxon>
        <taxon>Panicum sect. Hiantes</taxon>
    </lineage>
</organism>
<comment type="caution">
    <text evidence="2">The sequence shown here is derived from an EMBL/GenBank/DDBJ whole genome shotgun (WGS) entry which is preliminary data.</text>
</comment>
<feature type="compositionally biased region" description="Acidic residues" evidence="1">
    <location>
        <begin position="247"/>
        <end position="256"/>
    </location>
</feature>
<dbReference type="EMBL" id="CM029053">
    <property type="protein sequence ID" value="KAG2544810.1"/>
    <property type="molecule type" value="Genomic_DNA"/>
</dbReference>
<gene>
    <name evidence="2" type="ORF">PVAP13_9KG381904</name>
</gene>
<dbReference type="Proteomes" id="UP000823388">
    <property type="component" value="Chromosome 9K"/>
</dbReference>
<evidence type="ECO:0000313" key="2">
    <source>
        <dbReference type="EMBL" id="KAG2544810.1"/>
    </source>
</evidence>
<protein>
    <submittedName>
        <fullName evidence="2">Uncharacterized protein</fullName>
    </submittedName>
</protein>
<accession>A0A8T0N5R7</accession>
<name>A0A8T0N5R7_PANVG</name>
<reference evidence="2" key="1">
    <citation type="submission" date="2020-05" db="EMBL/GenBank/DDBJ databases">
        <title>WGS assembly of Panicum virgatum.</title>
        <authorList>
            <person name="Lovell J.T."/>
            <person name="Jenkins J."/>
            <person name="Shu S."/>
            <person name="Juenger T.E."/>
            <person name="Schmutz J."/>
        </authorList>
    </citation>
    <scope>NUCLEOTIDE SEQUENCE</scope>
    <source>
        <strain evidence="2">AP13</strain>
    </source>
</reference>
<feature type="compositionally biased region" description="Low complexity" evidence="1">
    <location>
        <begin position="210"/>
        <end position="220"/>
    </location>
</feature>